<dbReference type="InterPro" id="IPR051912">
    <property type="entry name" value="Alkylbase_DNA_Glycosylase/TA"/>
</dbReference>
<feature type="compositionally biased region" description="Basic and acidic residues" evidence="5">
    <location>
        <begin position="54"/>
        <end position="65"/>
    </location>
</feature>
<keyword evidence="3" id="KW-0227">DNA damage</keyword>
<dbReference type="EC" id="3.2.2.21" evidence="2"/>
<name>A0ABP8U2U0_9ACTN</name>
<dbReference type="PANTHER" id="PTHR43003">
    <property type="entry name" value="DNA-3-METHYLADENINE GLYCOSYLASE"/>
    <property type="match status" value="1"/>
</dbReference>
<dbReference type="Proteomes" id="UP001501442">
    <property type="component" value="Unassembled WGS sequence"/>
</dbReference>
<evidence type="ECO:0000256" key="1">
    <source>
        <dbReference type="ARBA" id="ARBA00000086"/>
    </source>
</evidence>
<keyword evidence="8" id="KW-1185">Reference proteome</keyword>
<comment type="caution">
    <text evidence="7">The sequence shown here is derived from an EMBL/GenBank/DDBJ whole genome shotgun (WGS) entry which is preliminary data.</text>
</comment>
<evidence type="ECO:0000256" key="2">
    <source>
        <dbReference type="ARBA" id="ARBA00012000"/>
    </source>
</evidence>
<keyword evidence="4" id="KW-0234">DNA repair</keyword>
<feature type="domain" description="HhH-GPD" evidence="6">
    <location>
        <begin position="149"/>
        <end position="304"/>
    </location>
</feature>
<evidence type="ECO:0000313" key="7">
    <source>
        <dbReference type="EMBL" id="GAA4620798.1"/>
    </source>
</evidence>
<evidence type="ECO:0000259" key="6">
    <source>
        <dbReference type="SMART" id="SM00478"/>
    </source>
</evidence>
<proteinExistence type="predicted"/>
<evidence type="ECO:0000313" key="8">
    <source>
        <dbReference type="Proteomes" id="UP001501442"/>
    </source>
</evidence>
<protein>
    <recommendedName>
        <fullName evidence="2">DNA-3-methyladenine glycosylase II</fullName>
        <ecNumber evidence="2">3.2.2.21</ecNumber>
    </recommendedName>
</protein>
<evidence type="ECO:0000256" key="4">
    <source>
        <dbReference type="ARBA" id="ARBA00023204"/>
    </source>
</evidence>
<organism evidence="7 8">
    <name type="scientific">Actinoallomurus vinaceus</name>
    <dbReference type="NCBI Taxonomy" id="1080074"/>
    <lineage>
        <taxon>Bacteria</taxon>
        <taxon>Bacillati</taxon>
        <taxon>Actinomycetota</taxon>
        <taxon>Actinomycetes</taxon>
        <taxon>Streptosporangiales</taxon>
        <taxon>Thermomonosporaceae</taxon>
        <taxon>Actinoallomurus</taxon>
    </lineage>
</organism>
<reference evidence="8" key="1">
    <citation type="journal article" date="2019" name="Int. J. Syst. Evol. Microbiol.">
        <title>The Global Catalogue of Microorganisms (GCM) 10K type strain sequencing project: providing services to taxonomists for standard genome sequencing and annotation.</title>
        <authorList>
            <consortium name="The Broad Institute Genomics Platform"/>
            <consortium name="The Broad Institute Genome Sequencing Center for Infectious Disease"/>
            <person name="Wu L."/>
            <person name="Ma J."/>
        </authorList>
    </citation>
    <scope>NUCLEOTIDE SEQUENCE [LARGE SCALE GENOMIC DNA]</scope>
    <source>
        <strain evidence="8">JCM 17939</strain>
    </source>
</reference>
<evidence type="ECO:0000256" key="3">
    <source>
        <dbReference type="ARBA" id="ARBA00022763"/>
    </source>
</evidence>
<dbReference type="EMBL" id="BAABHK010000001">
    <property type="protein sequence ID" value="GAA4620798.1"/>
    <property type="molecule type" value="Genomic_DNA"/>
</dbReference>
<gene>
    <name evidence="7" type="ORF">GCM10023196_006190</name>
</gene>
<dbReference type="Gene3D" id="1.10.340.30">
    <property type="entry name" value="Hypothetical protein, domain 2"/>
    <property type="match status" value="1"/>
</dbReference>
<dbReference type="InterPro" id="IPR003265">
    <property type="entry name" value="HhH-GPD_domain"/>
</dbReference>
<dbReference type="InterPro" id="IPR011257">
    <property type="entry name" value="DNA_glycosylase"/>
</dbReference>
<dbReference type="PANTHER" id="PTHR43003:SF5">
    <property type="entry name" value="DNA-3-METHYLADENINE GLYCOSYLASE"/>
    <property type="match status" value="1"/>
</dbReference>
<dbReference type="SUPFAM" id="SSF48150">
    <property type="entry name" value="DNA-glycosylase"/>
    <property type="match status" value="1"/>
</dbReference>
<feature type="region of interest" description="Disordered" evidence="5">
    <location>
        <begin position="54"/>
        <end position="76"/>
    </location>
</feature>
<accession>A0ABP8U2U0</accession>
<evidence type="ECO:0000256" key="5">
    <source>
        <dbReference type="SAM" id="MobiDB-lite"/>
    </source>
</evidence>
<dbReference type="SMART" id="SM00478">
    <property type="entry name" value="ENDO3c"/>
    <property type="match status" value="1"/>
</dbReference>
<comment type="catalytic activity">
    <reaction evidence="1">
        <text>Hydrolysis of alkylated DNA, releasing 3-methyladenine, 3-methylguanine, 7-methylguanine and 7-methyladenine.</text>
        <dbReference type="EC" id="3.2.2.21"/>
    </reaction>
</comment>
<dbReference type="Gene3D" id="1.10.1670.40">
    <property type="match status" value="1"/>
</dbReference>
<sequence>MPVRGPFDLAASIRFLEGFTPAGRPDAGRHRGTLALAFPAAPSWRPVGVRLRQEGDLGASRRDSTTGEGGVLGRPGGERETRVLAEIDAHPDDVGPATEHARRILSLDVDGTGFAAIDDPHVARLRQEHPGLRPVLFHSPYEAACWSVIGHRIRIVQAAAIKQRMAERLGDRVGGLASFPGPERLLTVTDVPGLPPVKIERLHGIARAALDGDLDAGRLRAMETAQALVELQRIPGIGLFSAELILIRGAGHPDVFPASERRLHDEMAHEYGLHDPSPARLAAIAEAWRPYRSWVGLLLRVRRELETAEIARGRRVTR</sequence>